<comment type="catalytic activity">
    <reaction evidence="9">
        <text>L-proline + NAD(+) = (S)-1-pyrroline-5-carboxylate + NADH + 2 H(+)</text>
        <dbReference type="Rhea" id="RHEA:14105"/>
        <dbReference type="ChEBI" id="CHEBI:15378"/>
        <dbReference type="ChEBI" id="CHEBI:17388"/>
        <dbReference type="ChEBI" id="CHEBI:57540"/>
        <dbReference type="ChEBI" id="CHEBI:57945"/>
        <dbReference type="ChEBI" id="CHEBI:60039"/>
        <dbReference type="EC" id="1.5.1.2"/>
    </reaction>
</comment>
<dbReference type="InterPro" id="IPR036291">
    <property type="entry name" value="NAD(P)-bd_dom_sf"/>
</dbReference>
<name>A0A9D1YNL3_9FIRM</name>
<reference evidence="15" key="1">
    <citation type="journal article" date="2021" name="PeerJ">
        <title>Extensive microbial diversity within the chicken gut microbiome revealed by metagenomics and culture.</title>
        <authorList>
            <person name="Gilroy R."/>
            <person name="Ravi A."/>
            <person name="Getino M."/>
            <person name="Pursley I."/>
            <person name="Horton D.L."/>
            <person name="Alikhan N.F."/>
            <person name="Baker D."/>
            <person name="Gharbi K."/>
            <person name="Hall N."/>
            <person name="Watson M."/>
            <person name="Adriaenssens E.M."/>
            <person name="Foster-Nyarko E."/>
            <person name="Jarju S."/>
            <person name="Secka A."/>
            <person name="Antonio M."/>
            <person name="Oren A."/>
            <person name="Chaudhuri R.R."/>
            <person name="La Ragione R."/>
            <person name="Hildebrand F."/>
            <person name="Pallen M.J."/>
        </authorList>
    </citation>
    <scope>NUCLEOTIDE SEQUENCE</scope>
    <source>
        <strain evidence="15">ChiSxjej3B15-24422</strain>
    </source>
</reference>
<dbReference type="PIRSF" id="PIRSF000193">
    <property type="entry name" value="Pyrrol-5-carb_rd"/>
    <property type="match status" value="1"/>
</dbReference>
<dbReference type="InterPro" id="IPR000304">
    <property type="entry name" value="Pyrroline-COOH_reductase"/>
</dbReference>
<dbReference type="InterPro" id="IPR053790">
    <property type="entry name" value="P5CR-like_CS"/>
</dbReference>
<evidence type="ECO:0000256" key="2">
    <source>
        <dbReference type="ARBA" id="ARBA00005525"/>
    </source>
</evidence>
<dbReference type="Gene3D" id="1.10.3730.10">
    <property type="entry name" value="ProC C-terminal domain-like"/>
    <property type="match status" value="1"/>
</dbReference>
<protein>
    <recommendedName>
        <fullName evidence="9 10">Pyrroline-5-carboxylate reductase</fullName>
        <shortName evidence="9">P5C reductase</shortName>
        <shortName evidence="9">P5CR</shortName>
        <ecNumber evidence="9 10">1.5.1.2</ecNumber>
    </recommendedName>
    <alternativeName>
        <fullName evidence="9">PCA reductase</fullName>
    </alternativeName>
</protein>
<feature type="domain" description="Pyrroline-5-carboxylate reductase catalytic N-terminal" evidence="13">
    <location>
        <begin position="6"/>
        <end position="103"/>
    </location>
</feature>
<accession>A0A9D1YNL3</accession>
<evidence type="ECO:0000256" key="10">
    <source>
        <dbReference type="NCBIfam" id="TIGR00112"/>
    </source>
</evidence>
<evidence type="ECO:0000256" key="1">
    <source>
        <dbReference type="ARBA" id="ARBA00004496"/>
    </source>
</evidence>
<keyword evidence="3 9" id="KW-0963">Cytoplasm</keyword>
<proteinExistence type="inferred from homology"/>
<sequence>MLENRKIGFIGLGNMASAMIGGMLRQKLAEPGNILGNAKTDATRKRAEEAWGIRILADNVRVAEEADIVVLAVKPQFFDEVILQLRQLGETAWREKILVSLAPGKTFDWFDQCFGYPVPVIRCMPNTPALVGEGCTGLCVSDRVPEESAAEVKRLTDSFGRTVLVPERLMDVVSAVSGSSPAFVFLFIEALADGAVAAGMPRAQAYELAAQAVLGSAKMVLETGKHPGQLKDMVCSPGGTTIQGVRALEEKGFRAAAMDAVAACLEKAGRL</sequence>
<dbReference type="Proteomes" id="UP000824007">
    <property type="component" value="Unassembled WGS sequence"/>
</dbReference>
<comment type="pathway">
    <text evidence="9 12">Amino-acid biosynthesis; L-proline biosynthesis; L-proline from L-glutamate 5-semialdehyde: step 1/1.</text>
</comment>
<dbReference type="Gene3D" id="3.40.50.720">
    <property type="entry name" value="NAD(P)-binding Rossmann-like Domain"/>
    <property type="match status" value="1"/>
</dbReference>
<dbReference type="EMBL" id="DXDD01000076">
    <property type="protein sequence ID" value="HIY60215.1"/>
    <property type="molecule type" value="Genomic_DNA"/>
</dbReference>
<feature type="domain" description="Pyrroline-5-carboxylate reductase dimerisation" evidence="14">
    <location>
        <begin position="167"/>
        <end position="270"/>
    </location>
</feature>
<reference evidence="15" key="2">
    <citation type="submission" date="2021-04" db="EMBL/GenBank/DDBJ databases">
        <authorList>
            <person name="Gilroy R."/>
        </authorList>
    </citation>
    <scope>NUCLEOTIDE SEQUENCE</scope>
    <source>
        <strain evidence="15">ChiSxjej3B15-24422</strain>
    </source>
</reference>
<evidence type="ECO:0000256" key="9">
    <source>
        <dbReference type="HAMAP-Rule" id="MF_01925"/>
    </source>
</evidence>
<dbReference type="FunFam" id="1.10.3730.10:FF:000001">
    <property type="entry name" value="Pyrroline-5-carboxylate reductase"/>
    <property type="match status" value="1"/>
</dbReference>
<dbReference type="GO" id="GO:0055129">
    <property type="term" value="P:L-proline biosynthetic process"/>
    <property type="evidence" value="ECO:0007669"/>
    <property type="project" value="UniProtKB-UniRule"/>
</dbReference>
<evidence type="ECO:0000256" key="12">
    <source>
        <dbReference type="RuleBase" id="RU003903"/>
    </source>
</evidence>
<dbReference type="InterPro" id="IPR029036">
    <property type="entry name" value="P5CR_dimer"/>
</dbReference>
<evidence type="ECO:0000256" key="6">
    <source>
        <dbReference type="ARBA" id="ARBA00022857"/>
    </source>
</evidence>
<evidence type="ECO:0000256" key="3">
    <source>
        <dbReference type="ARBA" id="ARBA00022490"/>
    </source>
</evidence>
<organism evidence="15 16">
    <name type="scientific">Candidatus Eisenbergiella pullistercoris</name>
    <dbReference type="NCBI Taxonomy" id="2838555"/>
    <lineage>
        <taxon>Bacteria</taxon>
        <taxon>Bacillati</taxon>
        <taxon>Bacillota</taxon>
        <taxon>Clostridia</taxon>
        <taxon>Lachnospirales</taxon>
        <taxon>Lachnospiraceae</taxon>
        <taxon>Eisenbergiella</taxon>
    </lineage>
</organism>
<evidence type="ECO:0000256" key="4">
    <source>
        <dbReference type="ARBA" id="ARBA00022605"/>
    </source>
</evidence>
<dbReference type="SUPFAM" id="SSF48179">
    <property type="entry name" value="6-phosphogluconate dehydrogenase C-terminal domain-like"/>
    <property type="match status" value="1"/>
</dbReference>
<comment type="similarity">
    <text evidence="2 9 12">Belongs to the pyrroline-5-carboxylate reductase family.</text>
</comment>
<comment type="subcellular location">
    <subcellularLocation>
        <location evidence="1 9">Cytoplasm</location>
    </subcellularLocation>
</comment>
<evidence type="ECO:0000256" key="11">
    <source>
        <dbReference type="PIRSR" id="PIRSR000193-1"/>
    </source>
</evidence>
<dbReference type="NCBIfam" id="TIGR00112">
    <property type="entry name" value="proC"/>
    <property type="match status" value="1"/>
</dbReference>
<dbReference type="SUPFAM" id="SSF51735">
    <property type="entry name" value="NAD(P)-binding Rossmann-fold domains"/>
    <property type="match status" value="1"/>
</dbReference>
<dbReference type="GO" id="GO:0004735">
    <property type="term" value="F:pyrroline-5-carboxylate reductase activity"/>
    <property type="evidence" value="ECO:0007669"/>
    <property type="project" value="UniProtKB-UniRule"/>
</dbReference>
<evidence type="ECO:0000313" key="15">
    <source>
        <dbReference type="EMBL" id="HIY60215.1"/>
    </source>
</evidence>
<comment type="catalytic activity">
    <reaction evidence="9 12">
        <text>L-proline + NADP(+) = (S)-1-pyrroline-5-carboxylate + NADPH + 2 H(+)</text>
        <dbReference type="Rhea" id="RHEA:14109"/>
        <dbReference type="ChEBI" id="CHEBI:15378"/>
        <dbReference type="ChEBI" id="CHEBI:17388"/>
        <dbReference type="ChEBI" id="CHEBI:57783"/>
        <dbReference type="ChEBI" id="CHEBI:58349"/>
        <dbReference type="ChEBI" id="CHEBI:60039"/>
        <dbReference type="EC" id="1.5.1.2"/>
    </reaction>
</comment>
<feature type="binding site" evidence="11">
    <location>
        <begin position="10"/>
        <end position="15"/>
    </location>
    <ligand>
        <name>NADP(+)</name>
        <dbReference type="ChEBI" id="CHEBI:58349"/>
    </ligand>
</feature>
<comment type="caution">
    <text evidence="15">The sequence shown here is derived from an EMBL/GenBank/DDBJ whole genome shotgun (WGS) entry which is preliminary data.</text>
</comment>
<dbReference type="Pfam" id="PF03807">
    <property type="entry name" value="F420_oxidored"/>
    <property type="match status" value="1"/>
</dbReference>
<keyword evidence="6 9" id="KW-0521">NADP</keyword>
<keyword evidence="5 9" id="KW-0641">Proline biosynthesis</keyword>
<evidence type="ECO:0000259" key="13">
    <source>
        <dbReference type="Pfam" id="PF03807"/>
    </source>
</evidence>
<evidence type="ECO:0000313" key="16">
    <source>
        <dbReference type="Proteomes" id="UP000824007"/>
    </source>
</evidence>
<gene>
    <name evidence="9 15" type="primary">proC</name>
    <name evidence="15" type="ORF">H9831_05980</name>
</gene>
<evidence type="ECO:0000259" key="14">
    <source>
        <dbReference type="Pfam" id="PF14748"/>
    </source>
</evidence>
<dbReference type="InterPro" id="IPR008927">
    <property type="entry name" value="6-PGluconate_DH-like_C_sf"/>
</dbReference>
<dbReference type="EC" id="1.5.1.2" evidence="9 10"/>
<dbReference type="Pfam" id="PF14748">
    <property type="entry name" value="P5CR_dimer"/>
    <property type="match status" value="1"/>
</dbReference>
<dbReference type="PANTHER" id="PTHR11645">
    <property type="entry name" value="PYRROLINE-5-CARBOXYLATE REDUCTASE"/>
    <property type="match status" value="1"/>
</dbReference>
<dbReference type="PANTHER" id="PTHR11645:SF0">
    <property type="entry name" value="PYRROLINE-5-CARBOXYLATE REDUCTASE 3"/>
    <property type="match status" value="1"/>
</dbReference>
<feature type="binding site" evidence="11">
    <location>
        <begin position="72"/>
        <end position="75"/>
    </location>
    <ligand>
        <name>NADP(+)</name>
        <dbReference type="ChEBI" id="CHEBI:58349"/>
    </ligand>
</feature>
<comment type="function">
    <text evidence="8 9">Catalyzes the reduction of 1-pyrroline-5-carboxylate (PCA) to L-proline.</text>
</comment>
<dbReference type="FunFam" id="3.40.50.720:FF:000190">
    <property type="entry name" value="Pyrroline-5-carboxylate reductase"/>
    <property type="match status" value="1"/>
</dbReference>
<dbReference type="InterPro" id="IPR028939">
    <property type="entry name" value="P5C_Rdtase_cat_N"/>
</dbReference>
<dbReference type="AlphaFoldDB" id="A0A9D1YNL3"/>
<evidence type="ECO:0000256" key="8">
    <source>
        <dbReference type="ARBA" id="ARBA00058118"/>
    </source>
</evidence>
<keyword evidence="4 9" id="KW-0028">Amino-acid biosynthesis</keyword>
<feature type="binding site" evidence="11">
    <location>
        <position position="59"/>
    </location>
    <ligand>
        <name>NADPH</name>
        <dbReference type="ChEBI" id="CHEBI:57783"/>
    </ligand>
</feature>
<dbReference type="HAMAP" id="MF_01925">
    <property type="entry name" value="P5C_reductase"/>
    <property type="match status" value="1"/>
</dbReference>
<evidence type="ECO:0000256" key="7">
    <source>
        <dbReference type="ARBA" id="ARBA00023002"/>
    </source>
</evidence>
<dbReference type="PROSITE" id="PS00521">
    <property type="entry name" value="P5CR"/>
    <property type="match status" value="1"/>
</dbReference>
<keyword evidence="7 9" id="KW-0560">Oxidoreductase</keyword>
<evidence type="ECO:0000256" key="5">
    <source>
        <dbReference type="ARBA" id="ARBA00022650"/>
    </source>
</evidence>
<dbReference type="GO" id="GO:0005737">
    <property type="term" value="C:cytoplasm"/>
    <property type="evidence" value="ECO:0007669"/>
    <property type="project" value="UniProtKB-SubCell"/>
</dbReference>